<dbReference type="EMBL" id="VIVK01000002">
    <property type="protein sequence ID" value="TWD74783.1"/>
    <property type="molecule type" value="Genomic_DNA"/>
</dbReference>
<reference evidence="4 5" key="1">
    <citation type="submission" date="2019-06" db="EMBL/GenBank/DDBJ databases">
        <title>Sequencing the genomes of 1000 actinobacteria strains.</title>
        <authorList>
            <person name="Klenk H.-P."/>
        </authorList>
    </citation>
    <scope>NUCLEOTIDE SEQUENCE [LARGE SCALE GENOMIC DNA]</scope>
    <source>
        <strain evidence="4 5">DSM 24683</strain>
    </source>
</reference>
<dbReference type="InterPro" id="IPR000182">
    <property type="entry name" value="GNAT_dom"/>
</dbReference>
<keyword evidence="2" id="KW-0012">Acyltransferase</keyword>
<organism evidence="4 5">
    <name type="scientific">Kribbella amoyensis</name>
    <dbReference type="NCBI Taxonomy" id="996641"/>
    <lineage>
        <taxon>Bacteria</taxon>
        <taxon>Bacillati</taxon>
        <taxon>Actinomycetota</taxon>
        <taxon>Actinomycetes</taxon>
        <taxon>Propionibacteriales</taxon>
        <taxon>Kribbellaceae</taxon>
        <taxon>Kribbella</taxon>
    </lineage>
</organism>
<feature type="domain" description="N-acetyltransferase" evidence="3">
    <location>
        <begin position="4"/>
        <end position="155"/>
    </location>
</feature>
<evidence type="ECO:0000256" key="2">
    <source>
        <dbReference type="ARBA" id="ARBA00023315"/>
    </source>
</evidence>
<evidence type="ECO:0000256" key="1">
    <source>
        <dbReference type="ARBA" id="ARBA00022679"/>
    </source>
</evidence>
<dbReference type="CDD" id="cd04301">
    <property type="entry name" value="NAT_SF"/>
    <property type="match status" value="1"/>
</dbReference>
<dbReference type="InterPro" id="IPR051016">
    <property type="entry name" value="Diverse_Substrate_AcTransf"/>
</dbReference>
<accession>A0A561B7H7</accession>
<dbReference type="PROSITE" id="PS51186">
    <property type="entry name" value="GNAT"/>
    <property type="match status" value="1"/>
</dbReference>
<dbReference type="RefSeq" id="WP_145813566.1">
    <property type="nucleotide sequence ID" value="NZ_VIVK01000002.1"/>
</dbReference>
<keyword evidence="4" id="KW-0687">Ribonucleoprotein</keyword>
<evidence type="ECO:0000313" key="5">
    <source>
        <dbReference type="Proteomes" id="UP000318380"/>
    </source>
</evidence>
<dbReference type="GO" id="GO:0005840">
    <property type="term" value="C:ribosome"/>
    <property type="evidence" value="ECO:0007669"/>
    <property type="project" value="UniProtKB-KW"/>
</dbReference>
<proteinExistence type="predicted"/>
<keyword evidence="1" id="KW-0808">Transferase</keyword>
<protein>
    <submittedName>
        <fullName evidence="4">Ribosomal protein S18 acetylase RimI-like enzyme</fullName>
    </submittedName>
</protein>
<keyword evidence="4" id="KW-0689">Ribosomal protein</keyword>
<dbReference type="Pfam" id="PF00583">
    <property type="entry name" value="Acetyltransf_1"/>
    <property type="match status" value="1"/>
</dbReference>
<keyword evidence="5" id="KW-1185">Reference proteome</keyword>
<dbReference type="PANTHER" id="PTHR10545:SF29">
    <property type="entry name" value="GH14572P-RELATED"/>
    <property type="match status" value="1"/>
</dbReference>
<evidence type="ECO:0000313" key="4">
    <source>
        <dbReference type="EMBL" id="TWD74783.1"/>
    </source>
</evidence>
<comment type="caution">
    <text evidence="4">The sequence shown here is derived from an EMBL/GenBank/DDBJ whole genome shotgun (WGS) entry which is preliminary data.</text>
</comment>
<sequence length="155" mass="17284">MTDYKIRQAGPADAAMVRTMVVELADHQDEGRFVTSTEDDWRTALGRDDVIVLVAEGNDSPAGYVSALRRAHLWTGRDILALDDLYVREAHRDAGLGRTLMLELARLASPDNLTITWGLRLENEAGARFYNRLGATLRTKTLAAWSPDNYNPLLD</sequence>
<gene>
    <name evidence="4" type="ORF">FB561_6215</name>
</gene>
<dbReference type="OrthoDB" id="9805924at2"/>
<evidence type="ECO:0000259" key="3">
    <source>
        <dbReference type="PROSITE" id="PS51186"/>
    </source>
</evidence>
<dbReference type="Proteomes" id="UP000318380">
    <property type="component" value="Unassembled WGS sequence"/>
</dbReference>
<dbReference type="AlphaFoldDB" id="A0A561B7H7"/>
<dbReference type="SUPFAM" id="SSF55729">
    <property type="entry name" value="Acyl-CoA N-acyltransferases (Nat)"/>
    <property type="match status" value="1"/>
</dbReference>
<dbReference type="Gene3D" id="3.40.630.30">
    <property type="match status" value="1"/>
</dbReference>
<dbReference type="PANTHER" id="PTHR10545">
    <property type="entry name" value="DIAMINE N-ACETYLTRANSFERASE"/>
    <property type="match status" value="1"/>
</dbReference>
<dbReference type="InterPro" id="IPR016181">
    <property type="entry name" value="Acyl_CoA_acyltransferase"/>
</dbReference>
<name>A0A561B7H7_9ACTN</name>
<dbReference type="GO" id="GO:0008080">
    <property type="term" value="F:N-acetyltransferase activity"/>
    <property type="evidence" value="ECO:0007669"/>
    <property type="project" value="UniProtKB-ARBA"/>
</dbReference>